<dbReference type="RefSeq" id="WP_015237285.1">
    <property type="nucleotide sequence ID" value="NC_019793.1"/>
</dbReference>
<dbReference type="SUPFAM" id="SSF53474">
    <property type="entry name" value="alpha/beta-Hydrolases"/>
    <property type="match status" value="1"/>
</dbReference>
<dbReference type="OrthoDB" id="9780269at2"/>
<feature type="domain" description="Serine aminopeptidase S33" evidence="2">
    <location>
        <begin position="31"/>
        <end position="140"/>
    </location>
</feature>
<dbReference type="Proteomes" id="UP000010467">
    <property type="component" value="Chromosome"/>
</dbReference>
<dbReference type="eggNOG" id="COG1073">
    <property type="taxonomic scope" value="Bacteria"/>
</dbReference>
<name>L0A6B4_DEIPD</name>
<organism evidence="3 4">
    <name type="scientific">Deinococcus peraridilitoris (strain DSM 19664 / LMG 22246 / CIP 109416 / KR-200)</name>
    <dbReference type="NCBI Taxonomy" id="937777"/>
    <lineage>
        <taxon>Bacteria</taxon>
        <taxon>Thermotogati</taxon>
        <taxon>Deinococcota</taxon>
        <taxon>Deinococci</taxon>
        <taxon>Deinococcales</taxon>
        <taxon>Deinococcaceae</taxon>
        <taxon>Deinococcus</taxon>
    </lineage>
</organism>
<evidence type="ECO:0000313" key="4">
    <source>
        <dbReference type="Proteomes" id="UP000010467"/>
    </source>
</evidence>
<keyword evidence="4" id="KW-1185">Reference proteome</keyword>
<sequence>METFASFRVGSERLVGMLHLPDTLASSTGFGLVVMLHGLGGDRSERGRLLTQASRFFAAGGLASLRFDFRGSGDSQGEHAAMTVTDEVEDVTAAVDHARNFPEIDAERVSLLGFSLGALVAALAAPQVAPHRLALWSPLLPSDLLRLVPGGQLPAGISEYQGMGVGRAFLLELPRLDPLTALGRAQRVTHVFQGEKDEVAPESSGQQYAHAANAPYSVVPRVGHYFERLGAREALYEGTLHFLRGR</sequence>
<dbReference type="PANTHER" id="PTHR22946">
    <property type="entry name" value="DIENELACTONE HYDROLASE DOMAIN-CONTAINING PROTEIN-RELATED"/>
    <property type="match status" value="1"/>
</dbReference>
<dbReference type="HOGENOM" id="CLU_048353_3_2_0"/>
<dbReference type="AlphaFoldDB" id="L0A6B4"/>
<dbReference type="Pfam" id="PF12146">
    <property type="entry name" value="Hydrolase_4"/>
    <property type="match status" value="1"/>
</dbReference>
<dbReference type="GO" id="GO:0052689">
    <property type="term" value="F:carboxylic ester hydrolase activity"/>
    <property type="evidence" value="ECO:0007669"/>
    <property type="project" value="UniProtKB-ARBA"/>
</dbReference>
<dbReference type="STRING" id="937777.Deipe_3559"/>
<keyword evidence="1" id="KW-0378">Hydrolase</keyword>
<proteinExistence type="predicted"/>
<dbReference type="KEGG" id="dpd:Deipe_3559"/>
<dbReference type="InterPro" id="IPR022742">
    <property type="entry name" value="Hydrolase_4"/>
</dbReference>
<accession>L0A6B4</accession>
<dbReference type="PATRIC" id="fig|937777.3.peg.3569"/>
<dbReference type="InterPro" id="IPR050261">
    <property type="entry name" value="FrsA_esterase"/>
</dbReference>
<dbReference type="InterPro" id="IPR029058">
    <property type="entry name" value="AB_hydrolase_fold"/>
</dbReference>
<evidence type="ECO:0000259" key="2">
    <source>
        <dbReference type="Pfam" id="PF12146"/>
    </source>
</evidence>
<protein>
    <submittedName>
        <fullName evidence="3">X-Pro dipeptidyl-peptidase (S15 family)</fullName>
    </submittedName>
</protein>
<dbReference type="PANTHER" id="PTHR22946:SF9">
    <property type="entry name" value="POLYKETIDE TRANSFERASE AF380"/>
    <property type="match status" value="1"/>
</dbReference>
<gene>
    <name evidence="3" type="ordered locus">Deipe_3559</name>
</gene>
<dbReference type="EMBL" id="CP003382">
    <property type="protein sequence ID" value="AFZ68989.1"/>
    <property type="molecule type" value="Genomic_DNA"/>
</dbReference>
<dbReference type="Gene3D" id="3.40.50.1820">
    <property type="entry name" value="alpha/beta hydrolase"/>
    <property type="match status" value="1"/>
</dbReference>
<reference evidence="4" key="1">
    <citation type="submission" date="2012-03" db="EMBL/GenBank/DDBJ databases">
        <title>Complete sequence of chromosome of Deinococcus peraridilitoris DSM 19664.</title>
        <authorList>
            <person name="Lucas S."/>
            <person name="Copeland A."/>
            <person name="Lapidus A."/>
            <person name="Glavina del Rio T."/>
            <person name="Dalin E."/>
            <person name="Tice H."/>
            <person name="Bruce D."/>
            <person name="Goodwin L."/>
            <person name="Pitluck S."/>
            <person name="Peters L."/>
            <person name="Mikhailova N."/>
            <person name="Lu M."/>
            <person name="Kyrpides N."/>
            <person name="Mavromatis K."/>
            <person name="Ivanova N."/>
            <person name="Brettin T."/>
            <person name="Detter J.C."/>
            <person name="Han C."/>
            <person name="Larimer F."/>
            <person name="Land M."/>
            <person name="Hauser L."/>
            <person name="Markowitz V."/>
            <person name="Cheng J.-F."/>
            <person name="Hugenholtz P."/>
            <person name="Woyke T."/>
            <person name="Wu D."/>
            <person name="Pukall R."/>
            <person name="Steenblock K."/>
            <person name="Brambilla E."/>
            <person name="Klenk H.-P."/>
            <person name="Eisen J.A."/>
        </authorList>
    </citation>
    <scope>NUCLEOTIDE SEQUENCE [LARGE SCALE GENOMIC DNA]</scope>
    <source>
        <strain evidence="4">DSM 19664 / LMG 22246 / CIP 109416 / KR-200</strain>
    </source>
</reference>
<evidence type="ECO:0000313" key="3">
    <source>
        <dbReference type="EMBL" id="AFZ68989.1"/>
    </source>
</evidence>
<evidence type="ECO:0000256" key="1">
    <source>
        <dbReference type="ARBA" id="ARBA00022801"/>
    </source>
</evidence>